<dbReference type="Proteomes" id="UP000316304">
    <property type="component" value="Unassembled WGS sequence"/>
</dbReference>
<gene>
    <name evidence="2" type="ORF">Pla52o_20580</name>
</gene>
<name>A0A5C6CKY4_9BACT</name>
<dbReference type="AlphaFoldDB" id="A0A5C6CKY4"/>
<dbReference type="OrthoDB" id="291742at2"/>
<comment type="caution">
    <text evidence="2">The sequence shown here is derived from an EMBL/GenBank/DDBJ whole genome shotgun (WGS) entry which is preliminary data.</text>
</comment>
<evidence type="ECO:0000313" key="2">
    <source>
        <dbReference type="EMBL" id="TWU24134.1"/>
    </source>
</evidence>
<feature type="compositionally biased region" description="Polar residues" evidence="1">
    <location>
        <begin position="36"/>
        <end position="52"/>
    </location>
</feature>
<dbReference type="EMBL" id="SJPT01000003">
    <property type="protein sequence ID" value="TWU24134.1"/>
    <property type="molecule type" value="Genomic_DNA"/>
</dbReference>
<reference evidence="2 3" key="1">
    <citation type="submission" date="2019-02" db="EMBL/GenBank/DDBJ databases">
        <title>Deep-cultivation of Planctomycetes and their phenomic and genomic characterization uncovers novel biology.</title>
        <authorList>
            <person name="Wiegand S."/>
            <person name="Jogler M."/>
            <person name="Boedeker C."/>
            <person name="Pinto D."/>
            <person name="Vollmers J."/>
            <person name="Rivas-Marin E."/>
            <person name="Kohn T."/>
            <person name="Peeters S.H."/>
            <person name="Heuer A."/>
            <person name="Rast P."/>
            <person name="Oberbeckmann S."/>
            <person name="Bunk B."/>
            <person name="Jeske O."/>
            <person name="Meyerdierks A."/>
            <person name="Storesund J.E."/>
            <person name="Kallscheuer N."/>
            <person name="Luecker S."/>
            <person name="Lage O.M."/>
            <person name="Pohl T."/>
            <person name="Merkel B.J."/>
            <person name="Hornburger P."/>
            <person name="Mueller R.-W."/>
            <person name="Bruemmer F."/>
            <person name="Labrenz M."/>
            <person name="Spormann A.M."/>
            <person name="Op Den Camp H."/>
            <person name="Overmann J."/>
            <person name="Amann R."/>
            <person name="Jetten M.S.M."/>
            <person name="Mascher T."/>
            <person name="Medema M.H."/>
            <person name="Devos D.P."/>
            <person name="Kaster A.-K."/>
            <person name="Ovreas L."/>
            <person name="Rohde M."/>
            <person name="Galperin M.Y."/>
            <person name="Jogler C."/>
        </authorList>
    </citation>
    <scope>NUCLEOTIDE SEQUENCE [LARGE SCALE GENOMIC DNA]</scope>
    <source>
        <strain evidence="2 3">Pla52o</strain>
    </source>
</reference>
<feature type="region of interest" description="Disordered" evidence="1">
    <location>
        <begin position="36"/>
        <end position="58"/>
    </location>
</feature>
<accession>A0A5C6CKY4</accession>
<dbReference type="RefSeq" id="WP_146594379.1">
    <property type="nucleotide sequence ID" value="NZ_SJPT01000003.1"/>
</dbReference>
<protein>
    <submittedName>
        <fullName evidence="2">Uncharacterized protein</fullName>
    </submittedName>
</protein>
<proteinExistence type="predicted"/>
<organism evidence="2 3">
    <name type="scientific">Novipirellula galeiformis</name>
    <dbReference type="NCBI Taxonomy" id="2528004"/>
    <lineage>
        <taxon>Bacteria</taxon>
        <taxon>Pseudomonadati</taxon>
        <taxon>Planctomycetota</taxon>
        <taxon>Planctomycetia</taxon>
        <taxon>Pirellulales</taxon>
        <taxon>Pirellulaceae</taxon>
        <taxon>Novipirellula</taxon>
    </lineage>
</organism>
<evidence type="ECO:0000313" key="3">
    <source>
        <dbReference type="Proteomes" id="UP000316304"/>
    </source>
</evidence>
<sequence>MTQMMLFDSPVVASPVASRAPIAFVAPAIVAPKAIQSPSSVPRNEVSPSQLNEPKRGINHMGDLARLVLMRHDMMAARRTARRTAR</sequence>
<keyword evidence="3" id="KW-1185">Reference proteome</keyword>
<evidence type="ECO:0000256" key="1">
    <source>
        <dbReference type="SAM" id="MobiDB-lite"/>
    </source>
</evidence>